<feature type="compositionally biased region" description="Basic and acidic residues" evidence="1">
    <location>
        <begin position="204"/>
        <end position="215"/>
    </location>
</feature>
<accession>A0AAF0X535</accession>
<dbReference type="EMBL" id="CP093347">
    <property type="protein sequence ID" value="WOH01946.1"/>
    <property type="molecule type" value="Genomic_DNA"/>
</dbReference>
<feature type="region of interest" description="Disordered" evidence="1">
    <location>
        <begin position="32"/>
        <end position="238"/>
    </location>
</feature>
<feature type="compositionally biased region" description="Polar residues" evidence="1">
    <location>
        <begin position="216"/>
        <end position="228"/>
    </location>
</feature>
<organism evidence="3 4">
    <name type="scientific">Daucus carota subsp. sativus</name>
    <name type="common">Carrot</name>
    <dbReference type="NCBI Taxonomy" id="79200"/>
    <lineage>
        <taxon>Eukaryota</taxon>
        <taxon>Viridiplantae</taxon>
        <taxon>Streptophyta</taxon>
        <taxon>Embryophyta</taxon>
        <taxon>Tracheophyta</taxon>
        <taxon>Spermatophyta</taxon>
        <taxon>Magnoliopsida</taxon>
        <taxon>eudicotyledons</taxon>
        <taxon>Gunneridae</taxon>
        <taxon>Pentapetalae</taxon>
        <taxon>asterids</taxon>
        <taxon>campanulids</taxon>
        <taxon>Apiales</taxon>
        <taxon>Apiaceae</taxon>
        <taxon>Apioideae</taxon>
        <taxon>Scandiceae</taxon>
        <taxon>Daucinae</taxon>
        <taxon>Daucus</taxon>
        <taxon>Daucus sect. Daucus</taxon>
    </lineage>
</organism>
<evidence type="ECO:0000259" key="2">
    <source>
        <dbReference type="Pfam" id="PF05627"/>
    </source>
</evidence>
<evidence type="ECO:0000313" key="4">
    <source>
        <dbReference type="Proteomes" id="UP000077755"/>
    </source>
</evidence>
<dbReference type="Proteomes" id="UP000077755">
    <property type="component" value="Chromosome 5"/>
</dbReference>
<proteinExistence type="predicted"/>
<dbReference type="Pfam" id="PF05627">
    <property type="entry name" value="AvrRpt-cleavage"/>
    <property type="match status" value="2"/>
</dbReference>
<protein>
    <recommendedName>
        <fullName evidence="2">RIN4 pathogenic type III effector avirulence factor Avr cleavage site domain-containing protein</fullName>
    </recommendedName>
</protein>
<dbReference type="InterPro" id="IPR008700">
    <property type="entry name" value="TypeIII_avirulence_cleave"/>
</dbReference>
<dbReference type="GO" id="GO:0005886">
    <property type="term" value="C:plasma membrane"/>
    <property type="evidence" value="ECO:0007669"/>
    <property type="project" value="TreeGrafter"/>
</dbReference>
<dbReference type="KEGG" id="dcr:108221952"/>
<reference evidence="3" key="2">
    <citation type="submission" date="2022-03" db="EMBL/GenBank/DDBJ databases">
        <title>Draft title - Genomic analysis of global carrot germplasm unveils the trajectory of domestication and the origin of high carotenoid orange carrot.</title>
        <authorList>
            <person name="Iorizzo M."/>
            <person name="Ellison S."/>
            <person name="Senalik D."/>
            <person name="Macko-Podgorni A."/>
            <person name="Grzebelus D."/>
            <person name="Bostan H."/>
            <person name="Rolling W."/>
            <person name="Curaba J."/>
            <person name="Simon P."/>
        </authorList>
    </citation>
    <scope>NUCLEOTIDE SEQUENCE</scope>
    <source>
        <tissue evidence="3">Leaf</tissue>
    </source>
</reference>
<dbReference type="InterPro" id="IPR040387">
    <property type="entry name" value="RIN4/NOI4"/>
</dbReference>
<sequence length="264" mass="28978">MAQRPVVPKFGNWDSEDNVPYTVYFEKARKGKNGAKMINPNDPMQNPGMFPTAQVTPAAVKNAPKEPVGRKAVRPKTLDIHSSSESGGGPRRDNNVGRQNGGTGSTNQNRIGNGSLQGSGRPRKQNAGSEHRVNQSPLDPQYQAKLIGKGSGSSWESKHLNDSGHGTTERSRMKPVSTGVESPDKGAAVPRFGEWDEYNPSDNFTEKFNKVRQERNASSTAVSGTNTGPAGRAYADKRKQINYNKKKFSWRSWFPCFRKSRAVS</sequence>
<evidence type="ECO:0000256" key="1">
    <source>
        <dbReference type="SAM" id="MobiDB-lite"/>
    </source>
</evidence>
<dbReference type="PANTHER" id="PTHR33159">
    <property type="entry name" value="RPM1-INTERACTING PROTEIN 4 (RIN4) FAMILY PROTEIN"/>
    <property type="match status" value="1"/>
</dbReference>
<feature type="domain" description="RIN4 pathogenic type III effector avirulence factor Avr cleavage site" evidence="2">
    <location>
        <begin position="185"/>
        <end position="215"/>
    </location>
</feature>
<feature type="compositionally biased region" description="Basic and acidic residues" evidence="1">
    <location>
        <begin position="156"/>
        <end position="172"/>
    </location>
</feature>
<dbReference type="AlphaFoldDB" id="A0AAF0X535"/>
<reference evidence="3" key="1">
    <citation type="journal article" date="2016" name="Nat. Genet.">
        <title>A high-quality carrot genome assembly provides new insights into carotenoid accumulation and asterid genome evolution.</title>
        <authorList>
            <person name="Iorizzo M."/>
            <person name="Ellison S."/>
            <person name="Senalik D."/>
            <person name="Zeng P."/>
            <person name="Satapoomin P."/>
            <person name="Huang J."/>
            <person name="Bowman M."/>
            <person name="Iovene M."/>
            <person name="Sanseverino W."/>
            <person name="Cavagnaro P."/>
            <person name="Yildiz M."/>
            <person name="Macko-Podgorni A."/>
            <person name="Moranska E."/>
            <person name="Grzebelus E."/>
            <person name="Grzebelus D."/>
            <person name="Ashrafi H."/>
            <person name="Zheng Z."/>
            <person name="Cheng S."/>
            <person name="Spooner D."/>
            <person name="Van Deynze A."/>
            <person name="Simon P."/>
        </authorList>
    </citation>
    <scope>NUCLEOTIDE SEQUENCE</scope>
    <source>
        <tissue evidence="3">Leaf</tissue>
    </source>
</reference>
<dbReference type="PANTHER" id="PTHR33159:SF6">
    <property type="entry name" value="RPM1-INTERACTING PROTEIN 4"/>
    <property type="match status" value="1"/>
</dbReference>
<evidence type="ECO:0000313" key="3">
    <source>
        <dbReference type="EMBL" id="WOH01946.1"/>
    </source>
</evidence>
<keyword evidence="4" id="KW-1185">Reference proteome</keyword>
<name>A0AAF0X535_DAUCS</name>
<gene>
    <name evidence="3" type="ORF">DCAR_0521333</name>
</gene>
<feature type="domain" description="RIN4 pathogenic type III effector avirulence factor Avr cleavage site" evidence="2">
    <location>
        <begin position="3"/>
        <end position="32"/>
    </location>
</feature>
<feature type="compositionally biased region" description="Polar residues" evidence="1">
    <location>
        <begin position="105"/>
        <end position="118"/>
    </location>
</feature>